<dbReference type="PANTHER" id="PTHR43585:SF2">
    <property type="entry name" value="ATP-GRASP ENZYME FSQD"/>
    <property type="match status" value="1"/>
</dbReference>
<dbReference type="OrthoDB" id="9803907at2"/>
<comment type="caution">
    <text evidence="6">The sequence shown here is derived from an EMBL/GenBank/DDBJ whole genome shotgun (WGS) entry which is preliminary data.</text>
</comment>
<dbReference type="EMBL" id="QYZD01000005">
    <property type="protein sequence ID" value="RJG24825.1"/>
    <property type="molecule type" value="Genomic_DNA"/>
</dbReference>
<gene>
    <name evidence="6" type="ORF">DQX05_08250</name>
</gene>
<accession>A0A3A3H5I5</accession>
<dbReference type="GO" id="GO:0016874">
    <property type="term" value="F:ligase activity"/>
    <property type="evidence" value="ECO:0007669"/>
    <property type="project" value="UniProtKB-KW"/>
</dbReference>
<reference evidence="6 7" key="1">
    <citation type="submission" date="2018-09" db="EMBL/GenBank/DDBJ databases">
        <title>Paenibacillus SK2017-BO5.</title>
        <authorList>
            <person name="Piskunova J.V."/>
            <person name="Dubiley S.A."/>
            <person name="Severinov K.V."/>
        </authorList>
    </citation>
    <scope>NUCLEOTIDE SEQUENCE [LARGE SCALE GENOMIC DNA]</scope>
    <source>
        <strain evidence="6 7">BO5</strain>
    </source>
</reference>
<dbReference type="InterPro" id="IPR013815">
    <property type="entry name" value="ATP_grasp_subdomain_1"/>
</dbReference>
<evidence type="ECO:0000313" key="6">
    <source>
        <dbReference type="EMBL" id="RJG24825.1"/>
    </source>
</evidence>
<keyword evidence="3 4" id="KW-0067">ATP-binding</keyword>
<dbReference type="SUPFAM" id="SSF52440">
    <property type="entry name" value="PreATP-grasp domain"/>
    <property type="match status" value="1"/>
</dbReference>
<keyword evidence="1" id="KW-0436">Ligase</keyword>
<feature type="domain" description="ATP-grasp" evidence="5">
    <location>
        <begin position="118"/>
        <end position="303"/>
    </location>
</feature>
<evidence type="ECO:0000256" key="2">
    <source>
        <dbReference type="ARBA" id="ARBA00022741"/>
    </source>
</evidence>
<dbReference type="InterPro" id="IPR011761">
    <property type="entry name" value="ATP-grasp"/>
</dbReference>
<dbReference type="Gene3D" id="3.40.50.20">
    <property type="match status" value="1"/>
</dbReference>
<dbReference type="PROSITE" id="PS50975">
    <property type="entry name" value="ATP_GRASP"/>
    <property type="match status" value="1"/>
</dbReference>
<dbReference type="InterPro" id="IPR016185">
    <property type="entry name" value="PreATP-grasp_dom_sf"/>
</dbReference>
<dbReference type="SUPFAM" id="SSF56059">
    <property type="entry name" value="Glutathione synthetase ATP-binding domain-like"/>
    <property type="match status" value="1"/>
</dbReference>
<evidence type="ECO:0000256" key="1">
    <source>
        <dbReference type="ARBA" id="ARBA00022598"/>
    </source>
</evidence>
<dbReference type="Gene3D" id="3.30.1490.20">
    <property type="entry name" value="ATP-grasp fold, A domain"/>
    <property type="match status" value="1"/>
</dbReference>
<sequence>MLSYVSSEEGVKMRVLAIGAGKEQSYVIKKAKDMGLHVIAVDGNKGSSGFKYADKSYVVDISNETEVIKIAEKEKIVAVLPTPIGRYLTTIGAVNDYLGLKGISKKAAFNCTDKMKTHEILIEHGVKTARQIKIRKGTSIEEINENFYYPFILKPRYGAGSKGVRVIRNSEELLSYYEEGILVEEFMTGKEYGLDGIVRNGVFHLILVREKVLTDFPFRQEIGYIAPAPIFDKTLENIRLSAQKVCNAIGLTDCLLHADIIIEDDVIKWIELSGRPSGLHISSFMVPNVTGENYIQQQINYLIGKNEEIVLHSFDVYKKMYLGFFSFSKIGYVTYVPDKKRFVNNDYVFDYHCHIKNGDYLDQIKDGSDLIDRGFFAITGQTIDEMCDRAQSIISKFHIEKG</sequence>
<dbReference type="GO" id="GO:0005524">
    <property type="term" value="F:ATP binding"/>
    <property type="evidence" value="ECO:0007669"/>
    <property type="project" value="UniProtKB-UniRule"/>
</dbReference>
<organism evidence="6 7">
    <name type="scientific">Paenibacillus thiaminolyticus</name>
    <name type="common">Bacillus thiaminolyticus</name>
    <dbReference type="NCBI Taxonomy" id="49283"/>
    <lineage>
        <taxon>Bacteria</taxon>
        <taxon>Bacillati</taxon>
        <taxon>Bacillota</taxon>
        <taxon>Bacilli</taxon>
        <taxon>Bacillales</taxon>
        <taxon>Paenibacillaceae</taxon>
        <taxon>Paenibacillus</taxon>
    </lineage>
</organism>
<dbReference type="PANTHER" id="PTHR43585">
    <property type="entry name" value="FUMIPYRROLE BIOSYNTHESIS PROTEIN C"/>
    <property type="match status" value="1"/>
</dbReference>
<dbReference type="GO" id="GO:0046872">
    <property type="term" value="F:metal ion binding"/>
    <property type="evidence" value="ECO:0007669"/>
    <property type="project" value="InterPro"/>
</dbReference>
<dbReference type="Gene3D" id="3.30.470.20">
    <property type="entry name" value="ATP-grasp fold, B domain"/>
    <property type="match status" value="1"/>
</dbReference>
<name>A0A3A3H5I5_PANTH</name>
<evidence type="ECO:0000313" key="7">
    <source>
        <dbReference type="Proteomes" id="UP000266177"/>
    </source>
</evidence>
<evidence type="ECO:0000259" key="5">
    <source>
        <dbReference type="PROSITE" id="PS50975"/>
    </source>
</evidence>
<keyword evidence="2 4" id="KW-0547">Nucleotide-binding</keyword>
<dbReference type="Pfam" id="PF02655">
    <property type="entry name" value="ATP-grasp_3"/>
    <property type="match status" value="1"/>
</dbReference>
<protein>
    <submittedName>
        <fullName evidence="6">ATP-grasp domain-containing protein</fullName>
    </submittedName>
</protein>
<evidence type="ECO:0000256" key="3">
    <source>
        <dbReference type="ARBA" id="ARBA00022840"/>
    </source>
</evidence>
<proteinExistence type="predicted"/>
<dbReference type="AlphaFoldDB" id="A0A3A3H5I5"/>
<dbReference type="InterPro" id="IPR003806">
    <property type="entry name" value="ATP-grasp_PylC-type"/>
</dbReference>
<dbReference type="Proteomes" id="UP000266177">
    <property type="component" value="Unassembled WGS sequence"/>
</dbReference>
<evidence type="ECO:0000256" key="4">
    <source>
        <dbReference type="PROSITE-ProRule" id="PRU00409"/>
    </source>
</evidence>
<dbReference type="InterPro" id="IPR052032">
    <property type="entry name" value="ATP-dep_AA_Ligase"/>
</dbReference>